<dbReference type="CDD" id="cd00190">
    <property type="entry name" value="Tryp_SPc"/>
    <property type="match status" value="1"/>
</dbReference>
<evidence type="ECO:0000313" key="5">
    <source>
        <dbReference type="EnsemblMetazoa" id="SCAU005161-PA"/>
    </source>
</evidence>
<organism evidence="5 6">
    <name type="scientific">Stomoxys calcitrans</name>
    <name type="common">Stable fly</name>
    <name type="synonym">Conops calcitrans</name>
    <dbReference type="NCBI Taxonomy" id="35570"/>
    <lineage>
        <taxon>Eukaryota</taxon>
        <taxon>Metazoa</taxon>
        <taxon>Ecdysozoa</taxon>
        <taxon>Arthropoda</taxon>
        <taxon>Hexapoda</taxon>
        <taxon>Insecta</taxon>
        <taxon>Pterygota</taxon>
        <taxon>Neoptera</taxon>
        <taxon>Endopterygota</taxon>
        <taxon>Diptera</taxon>
        <taxon>Brachycera</taxon>
        <taxon>Muscomorpha</taxon>
        <taxon>Muscoidea</taxon>
        <taxon>Muscidae</taxon>
        <taxon>Stomoxys</taxon>
    </lineage>
</organism>
<evidence type="ECO:0000256" key="1">
    <source>
        <dbReference type="ARBA" id="ARBA00023157"/>
    </source>
</evidence>
<dbReference type="InterPro" id="IPR001254">
    <property type="entry name" value="Trypsin_dom"/>
</dbReference>
<dbReference type="STRING" id="35570.A0A1I8P638"/>
<dbReference type="InterPro" id="IPR001314">
    <property type="entry name" value="Peptidase_S1A"/>
</dbReference>
<dbReference type="InterPro" id="IPR018114">
    <property type="entry name" value="TRYPSIN_HIS"/>
</dbReference>
<keyword evidence="2" id="KW-0720">Serine protease</keyword>
<dbReference type="Proteomes" id="UP000095300">
    <property type="component" value="Unassembled WGS sequence"/>
</dbReference>
<keyword evidence="2" id="KW-0378">Hydrolase</keyword>
<dbReference type="PROSITE" id="PS00134">
    <property type="entry name" value="TRYPSIN_HIS"/>
    <property type="match status" value="1"/>
</dbReference>
<dbReference type="InterPro" id="IPR043504">
    <property type="entry name" value="Peptidase_S1_PA_chymotrypsin"/>
</dbReference>
<dbReference type="VEuPathDB" id="VectorBase:SCAU005161"/>
<keyword evidence="1" id="KW-1015">Disulfide bond</keyword>
<dbReference type="GO" id="GO:0004252">
    <property type="term" value="F:serine-type endopeptidase activity"/>
    <property type="evidence" value="ECO:0007669"/>
    <property type="project" value="InterPro"/>
</dbReference>
<dbReference type="PROSITE" id="PS00135">
    <property type="entry name" value="TRYPSIN_SER"/>
    <property type="match status" value="1"/>
</dbReference>
<evidence type="ECO:0000256" key="2">
    <source>
        <dbReference type="RuleBase" id="RU363034"/>
    </source>
</evidence>
<dbReference type="Pfam" id="PF00089">
    <property type="entry name" value="Trypsin"/>
    <property type="match status" value="1"/>
</dbReference>
<dbReference type="PANTHER" id="PTHR24252:SF7">
    <property type="entry name" value="HYALIN"/>
    <property type="match status" value="1"/>
</dbReference>
<dbReference type="PRINTS" id="PR00722">
    <property type="entry name" value="CHYMOTRYPSIN"/>
</dbReference>
<evidence type="ECO:0000259" key="4">
    <source>
        <dbReference type="PROSITE" id="PS50240"/>
    </source>
</evidence>
<dbReference type="PANTHER" id="PTHR24252">
    <property type="entry name" value="ACROSIN-RELATED"/>
    <property type="match status" value="1"/>
</dbReference>
<feature type="chain" id="PRO_5009326115" description="Peptidase S1 domain-containing protein" evidence="3">
    <location>
        <begin position="21"/>
        <end position="266"/>
    </location>
</feature>
<dbReference type="SUPFAM" id="SSF50494">
    <property type="entry name" value="Trypsin-like serine proteases"/>
    <property type="match status" value="1"/>
</dbReference>
<protein>
    <recommendedName>
        <fullName evidence="4">Peptidase S1 domain-containing protein</fullName>
    </recommendedName>
</protein>
<reference evidence="5" key="1">
    <citation type="submission" date="2020-05" db="UniProtKB">
        <authorList>
            <consortium name="EnsemblMetazoa"/>
        </authorList>
    </citation>
    <scope>IDENTIFICATION</scope>
    <source>
        <strain evidence="5">USDA</strain>
    </source>
</reference>
<dbReference type="AlphaFoldDB" id="A0A1I8P638"/>
<keyword evidence="3" id="KW-0732">Signal</keyword>
<evidence type="ECO:0000313" key="6">
    <source>
        <dbReference type="Proteomes" id="UP000095300"/>
    </source>
</evidence>
<keyword evidence="2" id="KW-0645">Protease</keyword>
<dbReference type="PROSITE" id="PS50240">
    <property type="entry name" value="TRYPSIN_DOM"/>
    <property type="match status" value="1"/>
</dbReference>
<proteinExistence type="predicted"/>
<feature type="domain" description="Peptidase S1" evidence="4">
    <location>
        <begin position="29"/>
        <end position="264"/>
    </location>
</feature>
<dbReference type="InterPro" id="IPR033116">
    <property type="entry name" value="TRYPSIN_SER"/>
</dbReference>
<evidence type="ECO:0000256" key="3">
    <source>
        <dbReference type="SAM" id="SignalP"/>
    </source>
</evidence>
<dbReference type="EnsemblMetazoa" id="SCAU005161-RA">
    <property type="protein sequence ID" value="SCAU005161-PA"/>
    <property type="gene ID" value="SCAU005161"/>
</dbReference>
<keyword evidence="6" id="KW-1185">Reference proteome</keyword>
<accession>A0A1I8P638</accession>
<dbReference type="SMART" id="SM00020">
    <property type="entry name" value="Tryp_SPc"/>
    <property type="match status" value="1"/>
</dbReference>
<dbReference type="GO" id="GO:0006508">
    <property type="term" value="P:proteolysis"/>
    <property type="evidence" value="ECO:0007669"/>
    <property type="project" value="UniProtKB-KW"/>
</dbReference>
<dbReference type="InterPro" id="IPR009003">
    <property type="entry name" value="Peptidase_S1_PA"/>
</dbReference>
<feature type="signal peptide" evidence="3">
    <location>
        <begin position="1"/>
        <end position="20"/>
    </location>
</feature>
<name>A0A1I8P638_STOCA</name>
<dbReference type="Gene3D" id="2.40.10.10">
    <property type="entry name" value="Trypsin-like serine proteases"/>
    <property type="match status" value="1"/>
</dbReference>
<dbReference type="FunFam" id="2.40.10.10:FF:000068">
    <property type="entry name" value="transmembrane protease serine 2"/>
    <property type="match status" value="1"/>
</dbReference>
<sequence length="266" mass="28844">MQKFALPLLVLSIMGALVLAQSAKIEGRIISGQNAYLGQFPWQVIIKLDEYDDLLCGGSIISDSWVLTAAHCCYGYDSLILRFGTIDLYDDTALNMTVTKIEIHPGYNDTNYNNDVCLLQLPESLTFSSTIAPITLVPSSMVSDDFVGTVATIAGFGITSDEYMEPSPNLLWAQVEIITNEECSDVFESGLVIDSTMCGKGYGVANMSICNGDSGGPLITKDPNLNWIQIGINSFVALDQCTEGLPSAFARLTSFIPFIQNITGIY</sequence>